<name>A0A1I3N2S3_9EURY</name>
<dbReference type="OMA" id="VIWEKTY"/>
<accession>A0A1I3N2S3</accession>
<proteinExistence type="predicted"/>
<dbReference type="PROSITE" id="PS51318">
    <property type="entry name" value="TAT"/>
    <property type="match status" value="1"/>
</dbReference>
<evidence type="ECO:0000256" key="1">
    <source>
        <dbReference type="SAM" id="MobiDB-lite"/>
    </source>
</evidence>
<organism evidence="2 3">
    <name type="scientific">Natronobacterium gregoryi</name>
    <dbReference type="NCBI Taxonomy" id="44930"/>
    <lineage>
        <taxon>Archaea</taxon>
        <taxon>Methanobacteriati</taxon>
        <taxon>Methanobacteriota</taxon>
        <taxon>Stenosarchaea group</taxon>
        <taxon>Halobacteria</taxon>
        <taxon>Halobacteriales</taxon>
        <taxon>Natrialbaceae</taxon>
        <taxon>Natronobacterium</taxon>
    </lineage>
</organism>
<sequence>MPGPVSRRTALRSIGSTAAVLTVGSPPESSRSALPAQSPSVTWSRTYDPGGEIAAASSLGSRGAISDLQPTEDGLLMVGHVFSDGTGRGWIASVDDSGRQQWERVFDGSTEFQALEPVAPADGDGRTEQRDTLVCGTTNAAVRPESGARNFDPYCGRLDDDGSLTWGLTYQTERSYGGSYGSGEGDLGGSGRLFDLTAAGDRYVAAGRISERRRTPSAICIDGRGDLEWRWEHPGDVRGTAWGITAVDDEVVLVGAHGEGGRDAETAWLARIDGRGETVWETALWDAEDGSRLTTVARGPRDTVLVAGTRASDEAGVLAVDGTDGAVRWRDTAADGVDELEDAFALEDGYLLVGSRATDDGTAAWVALLESGGDVVWATTVSERRHTTGHAVRPTPDGGVLVGGETRDDDAHAWLAKLGGDDGGSGWELPTPSLPAWTGPFAVGAGVGGGIAGLLAYRRTGATMSDATDRE</sequence>
<dbReference type="EMBL" id="FORO01000012">
    <property type="protein sequence ID" value="SFJ03305.1"/>
    <property type="molecule type" value="Genomic_DNA"/>
</dbReference>
<evidence type="ECO:0008006" key="4">
    <source>
        <dbReference type="Google" id="ProtNLM"/>
    </source>
</evidence>
<dbReference type="Proteomes" id="UP000182829">
    <property type="component" value="Unassembled WGS sequence"/>
</dbReference>
<feature type="compositionally biased region" description="Polar residues" evidence="1">
    <location>
        <begin position="27"/>
        <end position="45"/>
    </location>
</feature>
<dbReference type="InterPro" id="IPR006311">
    <property type="entry name" value="TAT_signal"/>
</dbReference>
<dbReference type="PANTHER" id="PTHR42754">
    <property type="entry name" value="ENDOGLUCANASE"/>
    <property type="match status" value="1"/>
</dbReference>
<evidence type="ECO:0000313" key="3">
    <source>
        <dbReference type="Proteomes" id="UP000182829"/>
    </source>
</evidence>
<dbReference type="AlphaFoldDB" id="A0A1I3N2S3"/>
<feature type="region of interest" description="Disordered" evidence="1">
    <location>
        <begin position="22"/>
        <end position="45"/>
    </location>
</feature>
<evidence type="ECO:0000313" key="2">
    <source>
        <dbReference type="EMBL" id="SFJ03305.1"/>
    </source>
</evidence>
<gene>
    <name evidence="2" type="ORF">SAMN05443661_1126</name>
</gene>
<reference evidence="2 3" key="1">
    <citation type="submission" date="2016-10" db="EMBL/GenBank/DDBJ databases">
        <authorList>
            <person name="de Groot N.N."/>
        </authorList>
    </citation>
    <scope>NUCLEOTIDE SEQUENCE [LARGE SCALE GENOMIC DNA]</scope>
    <source>
        <strain evidence="2 3">SP2</strain>
    </source>
</reference>
<dbReference type="PANTHER" id="PTHR42754:SF1">
    <property type="entry name" value="LIPOPROTEIN"/>
    <property type="match status" value="1"/>
</dbReference>
<protein>
    <recommendedName>
        <fullName evidence="4">PQQ-binding-like beta-propeller repeat protein</fullName>
    </recommendedName>
</protein>